<feature type="compositionally biased region" description="Polar residues" evidence="1">
    <location>
        <begin position="319"/>
        <end position="329"/>
    </location>
</feature>
<keyword evidence="3" id="KW-1185">Reference proteome</keyword>
<gene>
    <name evidence="2" type="ORF">B7C42_07947</name>
</gene>
<evidence type="ECO:0000313" key="3">
    <source>
        <dbReference type="Proteomes" id="UP000215506"/>
    </source>
</evidence>
<feature type="compositionally biased region" description="Basic residues" evidence="1">
    <location>
        <begin position="303"/>
        <end position="317"/>
    </location>
</feature>
<feature type="region of interest" description="Disordered" evidence="1">
    <location>
        <begin position="279"/>
        <end position="329"/>
    </location>
</feature>
<proteinExistence type="predicted"/>
<evidence type="ECO:0000313" key="2">
    <source>
        <dbReference type="EMBL" id="OXR39968.1"/>
    </source>
</evidence>
<accession>A0A231GTR0</accession>
<dbReference type="Proteomes" id="UP000215506">
    <property type="component" value="Unassembled WGS sequence"/>
</dbReference>
<reference evidence="2 3" key="1">
    <citation type="submission" date="2017-07" db="EMBL/GenBank/DDBJ databases">
        <title>First draft Genome Sequence of Nocardia cerradoensis isolated from human infection.</title>
        <authorList>
            <person name="Carrasco G."/>
        </authorList>
    </citation>
    <scope>NUCLEOTIDE SEQUENCE [LARGE SCALE GENOMIC DNA]</scope>
    <source>
        <strain evidence="2 3">CNM20130759</strain>
    </source>
</reference>
<dbReference type="AlphaFoldDB" id="A0A231GTR0"/>
<comment type="caution">
    <text evidence="2">The sequence shown here is derived from an EMBL/GenBank/DDBJ whole genome shotgun (WGS) entry which is preliminary data.</text>
</comment>
<sequence length="329" mass="37478">MFEIVGEPRALFAERNRGLQDRSELSLLCDNGIRRGRGISEHVQQLRRDVGVDVGDRRGIVQVALQLRHCRMQAGHGRIRFCQGVAEVLSAPAHSVGHGRQRGVQFRRVHVLHHRLQVFEHRVDLGGHIGRAHLRTGRQSMLRIRRCLQRNIFGPERRGRLDLGAGVGGQQRKPRRIDVEVQPRSPIGLGHAAHMPDHHPVQLDLRAVLHHQTGPIGDHRDRYGSLQITMKRQGAEQNCRYQACGQCQSGSDQRRFLVVVLPTRGHIAPIPRDRICRRRRRWPVRRTGPPSPPRPARYEPHGRPLRRPRPAHPRRGIRNSSGSASRHSP</sequence>
<evidence type="ECO:0000256" key="1">
    <source>
        <dbReference type="SAM" id="MobiDB-lite"/>
    </source>
</evidence>
<name>A0A231GTR0_9NOCA</name>
<protein>
    <submittedName>
        <fullName evidence="2">Uncharacterized protein</fullName>
    </submittedName>
</protein>
<dbReference type="EMBL" id="NGAF01000048">
    <property type="protein sequence ID" value="OXR39968.1"/>
    <property type="molecule type" value="Genomic_DNA"/>
</dbReference>
<organism evidence="2 3">
    <name type="scientific">Nocardia cerradoensis</name>
    <dbReference type="NCBI Taxonomy" id="85688"/>
    <lineage>
        <taxon>Bacteria</taxon>
        <taxon>Bacillati</taxon>
        <taxon>Actinomycetota</taxon>
        <taxon>Actinomycetes</taxon>
        <taxon>Mycobacteriales</taxon>
        <taxon>Nocardiaceae</taxon>
        <taxon>Nocardia</taxon>
    </lineage>
</organism>